<dbReference type="AlphaFoldDB" id="A0A9D7SRA9"/>
<dbReference type="InterPro" id="IPR007730">
    <property type="entry name" value="SPOR-like_dom"/>
</dbReference>
<dbReference type="SUPFAM" id="SSF52833">
    <property type="entry name" value="Thioredoxin-like"/>
    <property type="match status" value="1"/>
</dbReference>
<evidence type="ECO:0000313" key="3">
    <source>
        <dbReference type="EMBL" id="MBK9981633.1"/>
    </source>
</evidence>
<name>A0A9D7SRA9_9BACT</name>
<dbReference type="PANTHER" id="PTHR38687:SF1">
    <property type="entry name" value="CELL DIVISION PROTEIN DEDD"/>
    <property type="match status" value="1"/>
</dbReference>
<evidence type="ECO:0000313" key="4">
    <source>
        <dbReference type="Proteomes" id="UP000808337"/>
    </source>
</evidence>
<feature type="compositionally biased region" description="Polar residues" evidence="1">
    <location>
        <begin position="152"/>
        <end position="170"/>
    </location>
</feature>
<proteinExistence type="predicted"/>
<accession>A0A9D7SRA9</accession>
<dbReference type="InterPro" id="IPR052521">
    <property type="entry name" value="Cell_div_SPOR-domain"/>
</dbReference>
<reference evidence="3 4" key="1">
    <citation type="submission" date="2020-10" db="EMBL/GenBank/DDBJ databases">
        <title>Connecting structure to function with the recovery of over 1000 high-quality activated sludge metagenome-assembled genomes encoding full-length rRNA genes using long-read sequencing.</title>
        <authorList>
            <person name="Singleton C.M."/>
            <person name="Petriglieri F."/>
            <person name="Kristensen J.M."/>
            <person name="Kirkegaard R.H."/>
            <person name="Michaelsen T.Y."/>
            <person name="Andersen M.H."/>
            <person name="Karst S.M."/>
            <person name="Dueholm M.S."/>
            <person name="Nielsen P.H."/>
            <person name="Albertsen M."/>
        </authorList>
    </citation>
    <scope>NUCLEOTIDE SEQUENCE [LARGE SCALE GENOMIC DNA]</scope>
    <source>
        <strain evidence="3">Ribe_18-Q3-R11-54_MAXAC.273</strain>
    </source>
</reference>
<evidence type="ECO:0000259" key="2">
    <source>
        <dbReference type="PROSITE" id="PS51724"/>
    </source>
</evidence>
<evidence type="ECO:0000256" key="1">
    <source>
        <dbReference type="SAM" id="MobiDB-lite"/>
    </source>
</evidence>
<dbReference type="GO" id="GO:0042834">
    <property type="term" value="F:peptidoglycan binding"/>
    <property type="evidence" value="ECO:0007669"/>
    <property type="project" value="InterPro"/>
</dbReference>
<dbReference type="GO" id="GO:0030428">
    <property type="term" value="C:cell septum"/>
    <property type="evidence" value="ECO:0007669"/>
    <property type="project" value="TreeGrafter"/>
</dbReference>
<dbReference type="Pfam" id="PF05036">
    <property type="entry name" value="SPOR"/>
    <property type="match status" value="1"/>
</dbReference>
<dbReference type="SUPFAM" id="SSF110997">
    <property type="entry name" value="Sporulation related repeat"/>
    <property type="match status" value="1"/>
</dbReference>
<dbReference type="InterPro" id="IPR036680">
    <property type="entry name" value="SPOR-like_sf"/>
</dbReference>
<dbReference type="PROSITE" id="PS51724">
    <property type="entry name" value="SPOR"/>
    <property type="match status" value="1"/>
</dbReference>
<feature type="region of interest" description="Disordered" evidence="1">
    <location>
        <begin position="152"/>
        <end position="184"/>
    </location>
</feature>
<protein>
    <submittedName>
        <fullName evidence="3">SPOR domain-containing protein</fullName>
    </submittedName>
</protein>
<feature type="domain" description="SPOR" evidence="2">
    <location>
        <begin position="187"/>
        <end position="267"/>
    </location>
</feature>
<comment type="caution">
    <text evidence="3">The sequence shown here is derived from an EMBL/GenBank/DDBJ whole genome shotgun (WGS) entry which is preliminary data.</text>
</comment>
<dbReference type="EMBL" id="JADKGY010000001">
    <property type="protein sequence ID" value="MBK9981633.1"/>
    <property type="molecule type" value="Genomic_DNA"/>
</dbReference>
<dbReference type="Gene3D" id="3.30.70.1070">
    <property type="entry name" value="Sporulation related repeat"/>
    <property type="match status" value="1"/>
</dbReference>
<dbReference type="Gene3D" id="3.40.30.10">
    <property type="entry name" value="Glutaredoxin"/>
    <property type="match status" value="1"/>
</dbReference>
<gene>
    <name evidence="3" type="ORF">IPP15_04285</name>
</gene>
<dbReference type="PANTHER" id="PTHR38687">
    <property type="entry name" value="CELL DIVISION PROTEIN DEDD-RELATED"/>
    <property type="match status" value="1"/>
</dbReference>
<dbReference type="Proteomes" id="UP000808337">
    <property type="component" value="Unassembled WGS sequence"/>
</dbReference>
<dbReference type="GO" id="GO:0032153">
    <property type="term" value="C:cell division site"/>
    <property type="evidence" value="ECO:0007669"/>
    <property type="project" value="TreeGrafter"/>
</dbReference>
<dbReference type="GO" id="GO:0032506">
    <property type="term" value="P:cytokinetic process"/>
    <property type="evidence" value="ECO:0007669"/>
    <property type="project" value="TreeGrafter"/>
</dbReference>
<sequence>MLIYLLSLTMGLFLGNAQPPNFYSSFSSAREASRTSQKEMVIFFGSKTCSNCEAAWSAFTKDVNGAHSYVSTRMDVEDFDGGVCFDLYELKQVPSWVILSPKGAVEEKWNGGWKDAAGNPTVFDQTAQSSAPINETKDISYTQKNPVFNANNVEKSQTGSQPPASKSSINEPPKENPSATVKNDIPKTLTSGWVIQAGYFGSEGNAQKLVSDLKSKGYSTFKIENVQKDGNTFYRVVSKTYNSESDVNGEQQRMSSKGLKGVFFFFFSL</sequence>
<organism evidence="3 4">
    <name type="scientific">Candidatus Opimibacter skivensis</name>
    <dbReference type="NCBI Taxonomy" id="2982028"/>
    <lineage>
        <taxon>Bacteria</taxon>
        <taxon>Pseudomonadati</taxon>
        <taxon>Bacteroidota</taxon>
        <taxon>Saprospiria</taxon>
        <taxon>Saprospirales</taxon>
        <taxon>Saprospiraceae</taxon>
        <taxon>Candidatus Opimibacter</taxon>
    </lineage>
</organism>
<dbReference type="InterPro" id="IPR036249">
    <property type="entry name" value="Thioredoxin-like_sf"/>
</dbReference>